<feature type="compositionally biased region" description="Polar residues" evidence="1">
    <location>
        <begin position="1"/>
        <end position="16"/>
    </location>
</feature>
<feature type="region of interest" description="Disordered" evidence="1">
    <location>
        <begin position="111"/>
        <end position="224"/>
    </location>
</feature>
<comment type="caution">
    <text evidence="3">The sequence shown here is derived from an EMBL/GenBank/DDBJ whole genome shotgun (WGS) entry which is preliminary data.</text>
</comment>
<feature type="compositionally biased region" description="Low complexity" evidence="1">
    <location>
        <begin position="1116"/>
        <end position="1129"/>
    </location>
</feature>
<gene>
    <name evidence="3" type="ORF">PaG_04419</name>
</gene>
<accession>W3VKQ8</accession>
<feature type="compositionally biased region" description="Low complexity" evidence="1">
    <location>
        <begin position="1156"/>
        <end position="1166"/>
    </location>
</feature>
<evidence type="ECO:0000313" key="3">
    <source>
        <dbReference type="EMBL" id="ETS61392.1"/>
    </source>
</evidence>
<keyword evidence="4" id="KW-1185">Reference proteome</keyword>
<dbReference type="CDD" id="cd00159">
    <property type="entry name" value="RhoGAP"/>
    <property type="match status" value="1"/>
</dbReference>
<dbReference type="HOGENOM" id="CLU_005395_0_0_1"/>
<sequence length="1401" mass="147073">MPFTRAYSSQHNATMDPSTSTHASSSSHTPSSPRQADSSHIAYSSPDAPPEHDSSRSRLFSSGRKSPDPFRRFRRNSNNSLHILTAPPTLDAAQSFDAQQYHLERQDRSVPDYPAALNTPRSAPPPLPSPSTKPDFQRPKRTKSSSISILSSGLARRPKDSLPPSSSSPDVRRRHRKSASLSGSDVDFSSSNSILDSNHSRPTTPMMRPASPSPSLSDSLAFPPSSAAYRSKQHKQAWYQAQQKTIELEGTFNRGIHSPESSTAHLFPLNVTTTQSNSGPATDRARRSPTHSRSERPVVETFLSEEEMLAAGIHIIRRRDQDAAPTPPASHKHLPSLSTATLAPTKPPRLDGADQPDFLELIDSPIPSKHASPLLGQLVDPPASAAPLQRAISHTHAKSSSGSISMSSADSNDYLPLSSSRNQMHRDDSSSLNNGSASSLGSTGKHSFSFAKLRRNGAKNKDAASSSRPSTANSSNEEVNSVKSFLYPTRAAQPQPHQTHQSRQQTPVPTAPQSDAPAQAAASPPGYLSPGPSSSASPFLNKHSATVGRASGSSLAGHTAQDGLTQVFGGGSGAASLDPSSSAASARVLSSTNGIPPPKPPKPKPSLLAAFPRSDNATPGVSISAPTSANLDSRHPIDGASRNLLSLPGQAGAAQESAAISIYRNISHSRSQEAVAEARLDAEALRASAGTPMPPPRRLNQQRVGLAGAGAAGSPAYSAYSSSAMGRSTSGGAGGVVGALGHVGQFGAAMGRKGWDFMKTLQTSNTAATSGRNGTYASAYRAGGAGASSASSLAAAAENEPTRQWLLLLEAPESSRAASLRGPGEVFGASLQDAVLRSRLSSISTDNVRAEDHLGVPDLGQKFSANFLDSPGATPRASVASAGAGEPVDRDEARHLYLPRLVVRCIQSLERWGPSEEGIYRISGRSSHTAKLRAHFADPRNDLRLDEISPADLDINSVCSLLKSYLRELPETLIPPAHTAQMDAAVARLFAGIDSSAPAAEVQSAAAGKASEARAAQIPVEHVAKELTPLVQKLPVHNWYLLRELTHHLGLLAQTDVVAHTKMPLSNLTLVLAPTLSISLALLQVLVRHRDGVFGAAPHVDVASAAAQAASALAGASSKDSAPASPAKGVRPPRPVKPERLSGASKLPVMVRKRASSMGLGALLSSPTSKTADARDRVREQHRRTSSTTPSLELPADITASAASGARTPPPPSPRADEPYERPSTSLGHFDAAPARARPGHARYGSRDAALRFDALALDDRGDERGGQDTPIARYYARIREQAELASTGGDDDAPRDGGATPVAPIVPAAGEMHRYWAEKTSTAGRSGSTSALDRPRPPTSGSASFFAGRSRRQDSVNGLAAFKPGAHESAIPTLVRNGDEGATRPLHIVKRTRARGASDA</sequence>
<feature type="compositionally biased region" description="Pro residues" evidence="1">
    <location>
        <begin position="595"/>
        <end position="604"/>
    </location>
</feature>
<feature type="region of interest" description="Disordered" evidence="1">
    <location>
        <begin position="1"/>
        <end position="79"/>
    </location>
</feature>
<evidence type="ECO:0000313" key="4">
    <source>
        <dbReference type="Proteomes" id="UP000019462"/>
    </source>
</evidence>
<feature type="compositionally biased region" description="Low complexity" evidence="1">
    <location>
        <begin position="209"/>
        <end position="224"/>
    </location>
</feature>
<reference evidence="3 4" key="1">
    <citation type="journal article" date="2014" name="Genome Announc.">
        <title>Genome sequence of the basidiomycetous fungus Pseudozyma aphidis DSM70725, an efficient producer of biosurfactant mannosylerythritol lipids.</title>
        <authorList>
            <person name="Lorenz S."/>
            <person name="Guenther M."/>
            <person name="Grumaz C."/>
            <person name="Rupp S."/>
            <person name="Zibek S."/>
            <person name="Sohn K."/>
        </authorList>
    </citation>
    <scope>NUCLEOTIDE SEQUENCE [LARGE SCALE GENOMIC DNA]</scope>
    <source>
        <strain evidence="4">ATCC 32657 / CBS 517.83 / DSM 70725 / JCM 10318 / NBRC 10182 / NRRL Y-7954 / St-0401</strain>
    </source>
</reference>
<feature type="region of interest" description="Disordered" evidence="1">
    <location>
        <begin position="1283"/>
        <end position="1352"/>
    </location>
</feature>
<feature type="compositionally biased region" description="Low complexity" evidence="1">
    <location>
        <begin position="17"/>
        <end position="33"/>
    </location>
</feature>
<dbReference type="SUPFAM" id="SSF48350">
    <property type="entry name" value="GTPase activation domain, GAP"/>
    <property type="match status" value="1"/>
</dbReference>
<dbReference type="GO" id="GO:0007264">
    <property type="term" value="P:small GTPase-mediated signal transduction"/>
    <property type="evidence" value="ECO:0007669"/>
    <property type="project" value="InterPro"/>
</dbReference>
<evidence type="ECO:0000256" key="1">
    <source>
        <dbReference type="SAM" id="MobiDB-lite"/>
    </source>
</evidence>
<feature type="compositionally biased region" description="Low complexity" evidence="1">
    <location>
        <begin position="179"/>
        <end position="197"/>
    </location>
</feature>
<feature type="compositionally biased region" description="Low complexity" evidence="1">
    <location>
        <begin position="399"/>
        <end position="411"/>
    </location>
</feature>
<dbReference type="GO" id="GO:0031267">
    <property type="term" value="F:small GTPase binding"/>
    <property type="evidence" value="ECO:0007669"/>
    <property type="project" value="InterPro"/>
</dbReference>
<proteinExistence type="predicted"/>
<dbReference type="InterPro" id="IPR008936">
    <property type="entry name" value="Rho_GTPase_activation_prot"/>
</dbReference>
<feature type="compositionally biased region" description="Low complexity" evidence="1">
    <location>
        <begin position="430"/>
        <end position="442"/>
    </location>
</feature>
<feature type="compositionally biased region" description="Low complexity" evidence="1">
    <location>
        <begin position="1321"/>
        <end position="1332"/>
    </location>
</feature>
<dbReference type="InterPro" id="IPR039767">
    <property type="entry name" value="RALBP1"/>
</dbReference>
<feature type="compositionally biased region" description="Polar residues" evidence="1">
    <location>
        <begin position="495"/>
        <end position="508"/>
    </location>
</feature>
<feature type="region of interest" description="Disordered" evidence="1">
    <location>
        <begin position="321"/>
        <end position="557"/>
    </location>
</feature>
<feature type="compositionally biased region" description="Low complexity" evidence="1">
    <location>
        <begin position="511"/>
        <end position="538"/>
    </location>
</feature>
<feature type="compositionally biased region" description="Pro residues" evidence="1">
    <location>
        <begin position="122"/>
        <end position="131"/>
    </location>
</feature>
<feature type="region of interest" description="Disordered" evidence="1">
    <location>
        <begin position="1116"/>
        <end position="1244"/>
    </location>
</feature>
<feature type="region of interest" description="Disordered" evidence="1">
    <location>
        <begin position="1372"/>
        <end position="1401"/>
    </location>
</feature>
<protein>
    <recommendedName>
        <fullName evidence="2">Rho-GAP domain-containing protein</fullName>
    </recommendedName>
</protein>
<dbReference type="PANTHER" id="PTHR12783">
    <property type="entry name" value="RALA BINDING PROTEIN 1 RALBP1"/>
    <property type="match status" value="1"/>
</dbReference>
<evidence type="ECO:0000259" key="2">
    <source>
        <dbReference type="PROSITE" id="PS50238"/>
    </source>
</evidence>
<feature type="compositionally biased region" description="Polar residues" evidence="1">
    <location>
        <begin position="271"/>
        <end position="280"/>
    </location>
</feature>
<dbReference type="Proteomes" id="UP000019462">
    <property type="component" value="Unassembled WGS sequence"/>
</dbReference>
<dbReference type="PROSITE" id="PS50238">
    <property type="entry name" value="RHOGAP"/>
    <property type="match status" value="1"/>
</dbReference>
<dbReference type="Pfam" id="PF00620">
    <property type="entry name" value="RhoGAP"/>
    <property type="match status" value="1"/>
</dbReference>
<feature type="region of interest" description="Disordered" evidence="1">
    <location>
        <begin position="585"/>
        <end position="636"/>
    </location>
</feature>
<feature type="compositionally biased region" description="Polar residues" evidence="1">
    <location>
        <begin position="615"/>
        <end position="631"/>
    </location>
</feature>
<dbReference type="EMBL" id="AWNI01000016">
    <property type="protein sequence ID" value="ETS61392.1"/>
    <property type="molecule type" value="Genomic_DNA"/>
</dbReference>
<dbReference type="SMART" id="SM00324">
    <property type="entry name" value="RhoGAP"/>
    <property type="match status" value="1"/>
</dbReference>
<feature type="region of interest" description="Disordered" evidence="1">
    <location>
        <begin position="271"/>
        <end position="298"/>
    </location>
</feature>
<name>W3VKQ8_MOEAP</name>
<organism evidence="3 4">
    <name type="scientific">Moesziomyces aphidis</name>
    <name type="common">Pseudozyma aphidis</name>
    <dbReference type="NCBI Taxonomy" id="84754"/>
    <lineage>
        <taxon>Eukaryota</taxon>
        <taxon>Fungi</taxon>
        <taxon>Dikarya</taxon>
        <taxon>Basidiomycota</taxon>
        <taxon>Ustilaginomycotina</taxon>
        <taxon>Ustilaginomycetes</taxon>
        <taxon>Ustilaginales</taxon>
        <taxon>Ustilaginaceae</taxon>
        <taxon>Moesziomyces</taxon>
    </lineage>
</organism>
<dbReference type="InterPro" id="IPR000198">
    <property type="entry name" value="RhoGAP_dom"/>
</dbReference>
<dbReference type="OrthoDB" id="185175at2759"/>
<feature type="compositionally biased region" description="Low complexity" evidence="1">
    <location>
        <begin position="463"/>
        <end position="482"/>
    </location>
</feature>
<dbReference type="PANTHER" id="PTHR12783:SF5">
    <property type="entry name" value="RALA-BINDING PROTEIN 1"/>
    <property type="match status" value="1"/>
</dbReference>
<dbReference type="Gene3D" id="1.10.555.10">
    <property type="entry name" value="Rho GTPase activation protein"/>
    <property type="match status" value="1"/>
</dbReference>
<dbReference type="GO" id="GO:0005096">
    <property type="term" value="F:GTPase activator activity"/>
    <property type="evidence" value="ECO:0007669"/>
    <property type="project" value="InterPro"/>
</dbReference>
<feature type="domain" description="Rho-GAP" evidence="2">
    <location>
        <begin position="888"/>
        <end position="1114"/>
    </location>
</feature>